<keyword evidence="3" id="KW-1185">Reference proteome</keyword>
<protein>
    <submittedName>
        <fullName evidence="2">Uncharacterized protein</fullName>
    </submittedName>
</protein>
<feature type="region of interest" description="Disordered" evidence="1">
    <location>
        <begin position="28"/>
        <end position="47"/>
    </location>
</feature>
<evidence type="ECO:0000313" key="2">
    <source>
        <dbReference type="EMBL" id="GAA4206385.1"/>
    </source>
</evidence>
<evidence type="ECO:0000256" key="1">
    <source>
        <dbReference type="SAM" id="MobiDB-lite"/>
    </source>
</evidence>
<name>A0ABP8BGM4_9ACTN</name>
<evidence type="ECO:0000313" key="3">
    <source>
        <dbReference type="Proteomes" id="UP001501251"/>
    </source>
</evidence>
<proteinExistence type="predicted"/>
<accession>A0ABP8BGM4</accession>
<dbReference type="Proteomes" id="UP001501251">
    <property type="component" value="Unassembled WGS sequence"/>
</dbReference>
<gene>
    <name evidence="2" type="ORF">GCM10022252_68420</name>
</gene>
<reference evidence="3" key="1">
    <citation type="journal article" date="2019" name="Int. J. Syst. Evol. Microbiol.">
        <title>The Global Catalogue of Microorganisms (GCM) 10K type strain sequencing project: providing services to taxonomists for standard genome sequencing and annotation.</title>
        <authorList>
            <consortium name="The Broad Institute Genomics Platform"/>
            <consortium name="The Broad Institute Genome Sequencing Center for Infectious Disease"/>
            <person name="Wu L."/>
            <person name="Ma J."/>
        </authorList>
    </citation>
    <scope>NUCLEOTIDE SEQUENCE [LARGE SCALE GENOMIC DNA]</scope>
    <source>
        <strain evidence="3">JCM 17388</strain>
    </source>
</reference>
<dbReference type="EMBL" id="BAABAQ010000016">
    <property type="protein sequence ID" value="GAA4206385.1"/>
    <property type="molecule type" value="Genomic_DNA"/>
</dbReference>
<sequence length="64" mass="6985">MTAYPRVGGRDYRLHVLADDVAVSAPEAHEVSTNANMPGAVPTDPGHTWILSPVPRHQTQENPR</sequence>
<comment type="caution">
    <text evidence="2">The sequence shown here is derived from an EMBL/GenBank/DDBJ whole genome shotgun (WGS) entry which is preliminary data.</text>
</comment>
<organism evidence="2 3">
    <name type="scientific">Streptosporangium oxazolinicum</name>
    <dbReference type="NCBI Taxonomy" id="909287"/>
    <lineage>
        <taxon>Bacteria</taxon>
        <taxon>Bacillati</taxon>
        <taxon>Actinomycetota</taxon>
        <taxon>Actinomycetes</taxon>
        <taxon>Streptosporangiales</taxon>
        <taxon>Streptosporangiaceae</taxon>
        <taxon>Streptosporangium</taxon>
    </lineage>
</organism>